<evidence type="ECO:0000256" key="3">
    <source>
        <dbReference type="SAM" id="MobiDB-lite"/>
    </source>
</evidence>
<dbReference type="InterPro" id="IPR000101">
    <property type="entry name" value="GGT_peptidase"/>
</dbReference>
<dbReference type="Gene3D" id="3.60.20.40">
    <property type="match status" value="1"/>
</dbReference>
<proteinExistence type="predicted"/>
<evidence type="ECO:0000256" key="1">
    <source>
        <dbReference type="PIRSR" id="PIRSR600101-1"/>
    </source>
</evidence>
<evidence type="ECO:0000256" key="2">
    <source>
        <dbReference type="PIRSR" id="PIRSR600101-2"/>
    </source>
</evidence>
<accession>H1VKN6</accession>
<feature type="active site" description="Nucleophile" evidence="1">
    <location>
        <position position="371"/>
    </location>
</feature>
<dbReference type="AlphaFoldDB" id="H1VKN6"/>
<dbReference type="PANTHER" id="PTHR11686">
    <property type="entry name" value="GAMMA GLUTAMYL TRANSPEPTIDASE"/>
    <property type="match status" value="1"/>
</dbReference>
<dbReference type="PRINTS" id="PR01210">
    <property type="entry name" value="GGTRANSPTASE"/>
</dbReference>
<dbReference type="SUPFAM" id="SSF56235">
    <property type="entry name" value="N-terminal nucleophile aminohydrolases (Ntn hydrolases)"/>
    <property type="match status" value="1"/>
</dbReference>
<protein>
    <submittedName>
        <fullName evidence="4">Gamma-glutamyltranspeptidase</fullName>
    </submittedName>
</protein>
<feature type="binding site" evidence="2">
    <location>
        <position position="464"/>
    </location>
    <ligand>
        <name>L-glutamate</name>
        <dbReference type="ChEBI" id="CHEBI:29985"/>
    </ligand>
</feature>
<reference evidence="5" key="1">
    <citation type="journal article" date="2012" name="Nat. Genet.">
        <title>Lifestyle transitions in plant pathogenic Colletotrichum fungi deciphered by genome and transcriptome analyses.</title>
        <authorList>
            <person name="O'Connell R.J."/>
            <person name="Thon M.R."/>
            <person name="Hacquard S."/>
            <person name="Amyotte S.G."/>
            <person name="Kleemann J."/>
            <person name="Torres M.F."/>
            <person name="Damm U."/>
            <person name="Buiate E.A."/>
            <person name="Epstein L."/>
            <person name="Alkan N."/>
            <person name="Altmueller J."/>
            <person name="Alvarado-Balderrama L."/>
            <person name="Bauser C.A."/>
            <person name="Becker C."/>
            <person name="Birren B.W."/>
            <person name="Chen Z."/>
            <person name="Choi J."/>
            <person name="Crouch J.A."/>
            <person name="Duvick J.P."/>
            <person name="Farman M.A."/>
            <person name="Gan P."/>
            <person name="Heiman D."/>
            <person name="Henrissat B."/>
            <person name="Howard R.J."/>
            <person name="Kabbage M."/>
            <person name="Koch C."/>
            <person name="Kracher B."/>
            <person name="Kubo Y."/>
            <person name="Law A.D."/>
            <person name="Lebrun M.-H."/>
            <person name="Lee Y.-H."/>
            <person name="Miyara I."/>
            <person name="Moore N."/>
            <person name="Neumann U."/>
            <person name="Nordstroem K."/>
            <person name="Panaccione D.G."/>
            <person name="Panstruga R."/>
            <person name="Place M."/>
            <person name="Proctor R.H."/>
            <person name="Prusky D."/>
            <person name="Rech G."/>
            <person name="Reinhardt R."/>
            <person name="Rollins J.A."/>
            <person name="Rounsley S."/>
            <person name="Schardl C.L."/>
            <person name="Schwartz D.C."/>
            <person name="Shenoy N."/>
            <person name="Shirasu K."/>
            <person name="Sikhakolli U.R."/>
            <person name="Stueber K."/>
            <person name="Sukno S.A."/>
            <person name="Sweigard J.A."/>
            <person name="Takano Y."/>
            <person name="Takahara H."/>
            <person name="Trail F."/>
            <person name="van der Does H.C."/>
            <person name="Voll L.M."/>
            <person name="Will I."/>
            <person name="Young S."/>
            <person name="Zeng Q."/>
            <person name="Zhang J."/>
            <person name="Zhou S."/>
            <person name="Dickman M.B."/>
            <person name="Schulze-Lefert P."/>
            <person name="Ver Loren van Themaat E."/>
            <person name="Ma L.-J."/>
            <person name="Vaillancourt L.J."/>
        </authorList>
    </citation>
    <scope>NUCLEOTIDE SEQUENCE [LARGE SCALE GENOMIC DNA]</scope>
    <source>
        <strain evidence="5">IMI 349063</strain>
    </source>
</reference>
<dbReference type="PANTHER" id="PTHR11686:SF62">
    <property type="entry name" value="GLUTATHIONE HYDROLASE"/>
    <property type="match status" value="1"/>
</dbReference>
<feature type="binding site" evidence="2">
    <location>
        <position position="413"/>
    </location>
    <ligand>
        <name>L-glutamate</name>
        <dbReference type="ChEBI" id="CHEBI:29985"/>
    </ligand>
</feature>
<sequence length="492" mass="52482">MTAIMRAPPDSTPAAPEPSSSHSTWRCYASLLLLAELRSTSAATVPQFVFNPHAGSSGAVASEAVECSKIGRDLIARGGNAVDALVGTTFCVGTVGMYHSGIGGGGFVVVRDAYGNYESVDFRESAPAAAFQDMYKGNIEGSVYGGLAVGVPSEVRGLEYIHKKYGVLPWKAVVTPAAQLATTGFRVSEDLVRYMANAINGQYNFLVEDPVWAEEFAPNGKLLQLGDTIYRKRYGATLAKIAEEGPDAFYSGPIAESIIATVRATNGSLTLDDLSGAVCLNTLKIMEQFDPSESADTHLGVHRFDEALRFAYGARSLLGDPDFVDGIGPFEDTLIDEATAKDIRHRILDNQTQPVDRYDPHGMYASEGFGTSHIVTADKSGMATSLTTTVNLLFGAQIMDPLSGVILNNEMNDFSIPGVRNAFGFEPSPANFVRANKRPLSSITPVIVEHPDGTLYATVGAAGGSRIISSTAQVAWHHDREGPRRHVGARGP</sequence>
<evidence type="ECO:0000313" key="5">
    <source>
        <dbReference type="Proteomes" id="UP000007174"/>
    </source>
</evidence>
<dbReference type="GO" id="GO:0006751">
    <property type="term" value="P:glutathione catabolic process"/>
    <property type="evidence" value="ECO:0007669"/>
    <property type="project" value="InterPro"/>
</dbReference>
<feature type="binding site" evidence="2">
    <location>
        <begin position="441"/>
        <end position="442"/>
    </location>
    <ligand>
        <name>L-glutamate</name>
        <dbReference type="ChEBI" id="CHEBI:29985"/>
    </ligand>
</feature>
<name>H1VKN6_COLHI</name>
<dbReference type="InterPro" id="IPR043138">
    <property type="entry name" value="GGT_lsub"/>
</dbReference>
<dbReference type="EMBL" id="CACQ02004299">
    <property type="protein sequence ID" value="CCF40789.1"/>
    <property type="molecule type" value="Genomic_DNA"/>
</dbReference>
<feature type="binding site" evidence="2">
    <location>
        <begin position="389"/>
        <end position="391"/>
    </location>
    <ligand>
        <name>L-glutamate</name>
        <dbReference type="ChEBI" id="CHEBI:29985"/>
    </ligand>
</feature>
<dbReference type="STRING" id="759273.H1VKN6"/>
<dbReference type="Gene3D" id="1.10.246.130">
    <property type="match status" value="1"/>
</dbReference>
<dbReference type="Proteomes" id="UP000007174">
    <property type="component" value="Unassembled WGS sequence"/>
</dbReference>
<dbReference type="Pfam" id="PF01019">
    <property type="entry name" value="G_glu_transpept"/>
    <property type="match status" value="1"/>
</dbReference>
<evidence type="ECO:0000313" key="4">
    <source>
        <dbReference type="EMBL" id="CCF40789.1"/>
    </source>
</evidence>
<dbReference type="VEuPathDB" id="FungiDB:CH63R_10055"/>
<feature type="binding site" evidence="2">
    <location>
        <position position="123"/>
    </location>
    <ligand>
        <name>L-glutamate</name>
        <dbReference type="ChEBI" id="CHEBI:29985"/>
    </ligand>
</feature>
<organism evidence="4 5">
    <name type="scientific">Colletotrichum higginsianum (strain IMI 349063)</name>
    <name type="common">Crucifer anthracnose fungus</name>
    <dbReference type="NCBI Taxonomy" id="759273"/>
    <lineage>
        <taxon>Eukaryota</taxon>
        <taxon>Fungi</taxon>
        <taxon>Dikarya</taxon>
        <taxon>Ascomycota</taxon>
        <taxon>Pezizomycotina</taxon>
        <taxon>Sordariomycetes</taxon>
        <taxon>Hypocreomycetidae</taxon>
        <taxon>Glomerellales</taxon>
        <taxon>Glomerellaceae</taxon>
        <taxon>Colletotrichum</taxon>
        <taxon>Colletotrichum destructivum species complex</taxon>
    </lineage>
</organism>
<feature type="region of interest" description="Disordered" evidence="3">
    <location>
        <begin position="1"/>
        <end position="22"/>
    </location>
</feature>
<dbReference type="InterPro" id="IPR029055">
    <property type="entry name" value="Ntn_hydrolases_N"/>
</dbReference>
<dbReference type="HOGENOM" id="CLU_014813_4_0_1"/>
<dbReference type="GO" id="GO:0036374">
    <property type="term" value="F:glutathione hydrolase activity"/>
    <property type="evidence" value="ECO:0007669"/>
    <property type="project" value="InterPro"/>
</dbReference>
<dbReference type="eggNOG" id="KOG2410">
    <property type="taxonomic scope" value="Eukaryota"/>
</dbReference>
<gene>
    <name evidence="4" type="ORF">CH063_11268</name>
</gene>
<dbReference type="GO" id="GO:0005886">
    <property type="term" value="C:plasma membrane"/>
    <property type="evidence" value="ECO:0007669"/>
    <property type="project" value="TreeGrafter"/>
</dbReference>
<dbReference type="InterPro" id="IPR043137">
    <property type="entry name" value="GGT_ssub_C"/>
</dbReference>